<reference evidence="3" key="1">
    <citation type="journal article" date="2009" name="Science">
        <title>The B73 maize genome: complexity, diversity, and dynamics.</title>
        <authorList>
            <person name="Schnable P.S."/>
            <person name="Ware D."/>
            <person name="Fulton R.S."/>
            <person name="Stein J.C."/>
            <person name="Wei F."/>
            <person name="Pasternak S."/>
            <person name="Liang C."/>
            <person name="Zhang J."/>
            <person name="Fulton L."/>
            <person name="Graves T.A."/>
            <person name="Minx P."/>
            <person name="Reily A.D."/>
            <person name="Courtney L."/>
            <person name="Kruchowski S.S."/>
            <person name="Tomlinson C."/>
            <person name="Strong C."/>
            <person name="Delehaunty K."/>
            <person name="Fronick C."/>
            <person name="Courtney B."/>
            <person name="Rock S.M."/>
            <person name="Belter E."/>
            <person name="Du F."/>
            <person name="Kim K."/>
            <person name="Abbott R.M."/>
            <person name="Cotton M."/>
            <person name="Levy A."/>
            <person name="Marchetto P."/>
            <person name="Ochoa K."/>
            <person name="Jackson S.M."/>
            <person name="Gillam B."/>
            <person name="Chen W."/>
            <person name="Yan L."/>
            <person name="Higginbotham J."/>
            <person name="Cardenas M."/>
            <person name="Waligorski J."/>
            <person name="Applebaum E."/>
            <person name="Phelps L."/>
            <person name="Falcone J."/>
            <person name="Kanchi K."/>
            <person name="Thane T."/>
            <person name="Scimone A."/>
            <person name="Thane N."/>
            <person name="Henke J."/>
            <person name="Wang T."/>
            <person name="Ruppert J."/>
            <person name="Shah N."/>
            <person name="Rotter K."/>
            <person name="Hodges J."/>
            <person name="Ingenthron E."/>
            <person name="Cordes M."/>
            <person name="Kohlberg S."/>
            <person name="Sgro J."/>
            <person name="Delgado B."/>
            <person name="Mead K."/>
            <person name="Chinwalla A."/>
            <person name="Leonard S."/>
            <person name="Crouse K."/>
            <person name="Collura K."/>
            <person name="Kudrna D."/>
            <person name="Currie J."/>
            <person name="He R."/>
            <person name="Angelova A."/>
            <person name="Rajasekar S."/>
            <person name="Mueller T."/>
            <person name="Lomeli R."/>
            <person name="Scara G."/>
            <person name="Ko A."/>
            <person name="Delaney K."/>
            <person name="Wissotski M."/>
            <person name="Lopez G."/>
            <person name="Campos D."/>
            <person name="Braidotti M."/>
            <person name="Ashley E."/>
            <person name="Golser W."/>
            <person name="Kim H."/>
            <person name="Lee S."/>
            <person name="Lin J."/>
            <person name="Dujmic Z."/>
            <person name="Kim W."/>
            <person name="Talag J."/>
            <person name="Zuccolo A."/>
            <person name="Fan C."/>
            <person name="Sebastian A."/>
            <person name="Kramer M."/>
            <person name="Spiegel L."/>
            <person name="Nascimento L."/>
            <person name="Zutavern T."/>
            <person name="Miller B."/>
            <person name="Ambroise C."/>
            <person name="Muller S."/>
            <person name="Spooner W."/>
            <person name="Narechania A."/>
            <person name="Ren L."/>
            <person name="Wei S."/>
            <person name="Kumari S."/>
            <person name="Faga B."/>
            <person name="Levy M.J."/>
            <person name="McMahan L."/>
            <person name="Van Buren P."/>
            <person name="Vaughn M.W."/>
            <person name="Ying K."/>
            <person name="Yeh C.-T."/>
            <person name="Emrich S.J."/>
            <person name="Jia Y."/>
            <person name="Kalyanaraman A."/>
            <person name="Hsia A.-P."/>
            <person name="Barbazuk W.B."/>
            <person name="Baucom R.S."/>
            <person name="Brutnell T.P."/>
            <person name="Carpita N.C."/>
            <person name="Chaparro C."/>
            <person name="Chia J.-M."/>
            <person name="Deragon J.-M."/>
            <person name="Estill J.C."/>
            <person name="Fu Y."/>
            <person name="Jeddeloh J.A."/>
            <person name="Han Y."/>
            <person name="Lee H."/>
            <person name="Li P."/>
            <person name="Lisch D.R."/>
            <person name="Liu S."/>
            <person name="Liu Z."/>
            <person name="Nagel D.H."/>
            <person name="McCann M.C."/>
            <person name="SanMiguel P."/>
            <person name="Myers A.M."/>
            <person name="Nettleton D."/>
            <person name="Nguyen J."/>
            <person name="Penning B.W."/>
            <person name="Ponnala L."/>
            <person name="Schneider K.L."/>
            <person name="Schwartz D.C."/>
            <person name="Sharma A."/>
            <person name="Soderlund C."/>
            <person name="Springer N.M."/>
            <person name="Sun Q."/>
            <person name="Wang H."/>
            <person name="Waterman M."/>
            <person name="Westerman R."/>
            <person name="Wolfgruber T.K."/>
            <person name="Yang L."/>
            <person name="Yu Y."/>
            <person name="Zhang L."/>
            <person name="Zhou S."/>
            <person name="Zhu Q."/>
            <person name="Bennetzen J.L."/>
            <person name="Dawe R.K."/>
            <person name="Jiang J."/>
            <person name="Jiang N."/>
            <person name="Presting G.G."/>
            <person name="Wessler S.R."/>
            <person name="Aluru S."/>
            <person name="Martienssen R.A."/>
            <person name="Clifton S.W."/>
            <person name="McCombie W.R."/>
            <person name="Wing R.A."/>
            <person name="Wilson R.K."/>
        </authorList>
    </citation>
    <scope>NUCLEOTIDE SEQUENCE [LARGE SCALE GENOMIC DNA]</scope>
    <source>
        <strain evidence="3">cv. B73</strain>
    </source>
</reference>
<keyword evidence="3" id="KW-1185">Reference proteome</keyword>
<feature type="compositionally biased region" description="Polar residues" evidence="1">
    <location>
        <begin position="431"/>
        <end position="441"/>
    </location>
</feature>
<reference evidence="2" key="2">
    <citation type="submission" date="2019-07" db="EMBL/GenBank/DDBJ databases">
        <authorList>
            <person name="Seetharam A."/>
            <person name="Woodhouse M."/>
            <person name="Cannon E."/>
        </authorList>
    </citation>
    <scope>NUCLEOTIDE SEQUENCE [LARGE SCALE GENOMIC DNA]</scope>
    <source>
        <strain evidence="2">cv. B73</strain>
    </source>
</reference>
<dbReference type="Gramene" id="Zm00001eb288740_T001">
    <property type="protein sequence ID" value="Zm00001eb288740_P001"/>
    <property type="gene ID" value="Zm00001eb288740"/>
</dbReference>
<evidence type="ECO:0000313" key="2">
    <source>
        <dbReference type="EnsemblPlants" id="Zm00001eb288740_P001"/>
    </source>
</evidence>
<evidence type="ECO:0000256" key="1">
    <source>
        <dbReference type="SAM" id="MobiDB-lite"/>
    </source>
</evidence>
<feature type="compositionally biased region" description="Gly residues" evidence="1">
    <location>
        <begin position="94"/>
        <end position="111"/>
    </location>
</feature>
<dbReference type="Proteomes" id="UP000007305">
    <property type="component" value="Chromosome 6"/>
</dbReference>
<feature type="compositionally biased region" description="Pro residues" evidence="1">
    <location>
        <begin position="329"/>
        <end position="338"/>
    </location>
</feature>
<evidence type="ECO:0000313" key="3">
    <source>
        <dbReference type="Proteomes" id="UP000007305"/>
    </source>
</evidence>
<dbReference type="EnsemblPlants" id="Zm00001eb288740_T001">
    <property type="protein sequence ID" value="Zm00001eb288740_P001"/>
    <property type="gene ID" value="Zm00001eb288740"/>
</dbReference>
<reference evidence="2" key="3">
    <citation type="submission" date="2021-05" db="UniProtKB">
        <authorList>
            <consortium name="EnsemblPlants"/>
        </authorList>
    </citation>
    <scope>IDENTIFICATION</scope>
    <source>
        <strain evidence="2">cv. B73</strain>
    </source>
</reference>
<sequence length="441" mass="46982">MVPSTPRNWPKRREAFPSFYHCCCTNNQSSERLQLPAVHLHQDRVVQEPAVVGTDGLELHVAVRVRHEVVVRRRGLAVDEHAELLGDDRAAAAGGRGRGGGGEHGGRRGGGGAARVVVGEVDGGDVVDAGAALVLAAGVEADEVLLRVAGHLRRRPARHEVARDVPPVPSPVLLQAHQELPAAGKATRGDQQPWKFHQSKRESSVCWGCLLVLFLRPGDALLALLVRPALALAAADHVAGALKAQPAGVPVEREPGGLRRAAAAAVAGEGHEACLDAADIALQVVVVGRDVGRRPAGQQRGHPLPPVRRVPVDPRQRALEHLVLLQRPRPGPGPPVRQEPPARRLPREVGRRQHLHPQLRHQRTLHSTSEPTQGFAFPCRSRRTREAASPWSARSGEEGEVGMGRERRYLCSGGPGAVDASADAKVARGGDSSSTAGALKH</sequence>
<dbReference type="InParanoid" id="A0A804Q0H3"/>
<dbReference type="AlphaFoldDB" id="A0A804Q0H3"/>
<feature type="compositionally biased region" description="Basic residues" evidence="1">
    <location>
        <begin position="352"/>
        <end position="364"/>
    </location>
</feature>
<feature type="region of interest" description="Disordered" evidence="1">
    <location>
        <begin position="324"/>
        <end position="441"/>
    </location>
</feature>
<name>A0A804Q0H3_MAIZE</name>
<proteinExistence type="predicted"/>
<protein>
    <submittedName>
        <fullName evidence="2">Uncharacterized protein</fullName>
    </submittedName>
</protein>
<accession>A0A804Q0H3</accession>
<feature type="compositionally biased region" description="Basic and acidic residues" evidence="1">
    <location>
        <begin position="340"/>
        <end position="351"/>
    </location>
</feature>
<organism evidence="2 3">
    <name type="scientific">Zea mays</name>
    <name type="common">Maize</name>
    <dbReference type="NCBI Taxonomy" id="4577"/>
    <lineage>
        <taxon>Eukaryota</taxon>
        <taxon>Viridiplantae</taxon>
        <taxon>Streptophyta</taxon>
        <taxon>Embryophyta</taxon>
        <taxon>Tracheophyta</taxon>
        <taxon>Spermatophyta</taxon>
        <taxon>Magnoliopsida</taxon>
        <taxon>Liliopsida</taxon>
        <taxon>Poales</taxon>
        <taxon>Poaceae</taxon>
        <taxon>PACMAD clade</taxon>
        <taxon>Panicoideae</taxon>
        <taxon>Andropogonodae</taxon>
        <taxon>Andropogoneae</taxon>
        <taxon>Tripsacinae</taxon>
        <taxon>Zea</taxon>
    </lineage>
</organism>
<feature type="region of interest" description="Disordered" evidence="1">
    <location>
        <begin position="91"/>
        <end position="111"/>
    </location>
</feature>